<evidence type="ECO:0000313" key="3">
    <source>
        <dbReference type="Proteomes" id="UP000265040"/>
    </source>
</evidence>
<dbReference type="GeneTree" id="ENSGT00390000015721"/>
<evidence type="ECO:0000256" key="1">
    <source>
        <dbReference type="SAM" id="Coils"/>
    </source>
</evidence>
<dbReference type="AlphaFoldDB" id="A0A3Q1JIC2"/>
<name>A0A3Q1JIC2_ANATE</name>
<dbReference type="OrthoDB" id="8960309at2759"/>
<protein>
    <submittedName>
        <fullName evidence="2">Uncharacterized protein</fullName>
    </submittedName>
</protein>
<sequence>MKLPVVLVCLSVAVMVVMIFQTVRQELDLRNLKTRMVQNAAEVKRKEEAIVQVKTKIQQLKSTLTNVNTKMDELKKKKADTIKSSDQFGKTLQTCNSEKKKTSMTEAINKLKVDHTEAKRKAEEEIQTLKQQIIDRDRAICAFADSTKEEARKLCQISEAPK</sequence>
<dbReference type="Ensembl" id="ENSATET00000035354.3">
    <property type="protein sequence ID" value="ENSATEP00000034847.2"/>
    <property type="gene ID" value="ENSATEG00000023947.3"/>
</dbReference>
<feature type="coiled-coil region" evidence="1">
    <location>
        <begin position="29"/>
        <end position="77"/>
    </location>
</feature>
<keyword evidence="3" id="KW-1185">Reference proteome</keyword>
<feature type="coiled-coil region" evidence="1">
    <location>
        <begin position="108"/>
        <end position="139"/>
    </location>
</feature>
<dbReference type="FunCoup" id="A0A3Q1JIC2">
    <property type="interactions" value="58"/>
</dbReference>
<dbReference type="Proteomes" id="UP000265040">
    <property type="component" value="Chromosome 16"/>
</dbReference>
<reference evidence="2" key="1">
    <citation type="submission" date="2021-04" db="EMBL/GenBank/DDBJ databases">
        <authorList>
            <consortium name="Wellcome Sanger Institute Data Sharing"/>
        </authorList>
    </citation>
    <scope>NUCLEOTIDE SEQUENCE [LARGE SCALE GENOMIC DNA]</scope>
</reference>
<organism evidence="2 3">
    <name type="scientific">Anabas testudineus</name>
    <name type="common">Climbing perch</name>
    <name type="synonym">Anthias testudineus</name>
    <dbReference type="NCBI Taxonomy" id="64144"/>
    <lineage>
        <taxon>Eukaryota</taxon>
        <taxon>Metazoa</taxon>
        <taxon>Chordata</taxon>
        <taxon>Craniata</taxon>
        <taxon>Vertebrata</taxon>
        <taxon>Euteleostomi</taxon>
        <taxon>Actinopterygii</taxon>
        <taxon>Neopterygii</taxon>
        <taxon>Teleostei</taxon>
        <taxon>Neoteleostei</taxon>
        <taxon>Acanthomorphata</taxon>
        <taxon>Anabantaria</taxon>
        <taxon>Anabantiformes</taxon>
        <taxon>Anabantoidei</taxon>
        <taxon>Anabantidae</taxon>
        <taxon>Anabas</taxon>
    </lineage>
</organism>
<reference evidence="2" key="2">
    <citation type="submission" date="2025-08" db="UniProtKB">
        <authorList>
            <consortium name="Ensembl"/>
        </authorList>
    </citation>
    <scope>IDENTIFICATION</scope>
</reference>
<dbReference type="InParanoid" id="A0A3Q1JIC2"/>
<reference evidence="2" key="3">
    <citation type="submission" date="2025-09" db="UniProtKB">
        <authorList>
            <consortium name="Ensembl"/>
        </authorList>
    </citation>
    <scope>IDENTIFICATION</scope>
</reference>
<proteinExistence type="predicted"/>
<keyword evidence="1" id="KW-0175">Coiled coil</keyword>
<evidence type="ECO:0000313" key="2">
    <source>
        <dbReference type="Ensembl" id="ENSATEP00000034847.2"/>
    </source>
</evidence>
<accession>A0A3Q1JIC2</accession>